<evidence type="ECO:0000313" key="6">
    <source>
        <dbReference type="Proteomes" id="UP000278222"/>
    </source>
</evidence>
<dbReference type="InterPro" id="IPR013123">
    <property type="entry name" value="SpoU_subst-bd"/>
</dbReference>
<evidence type="ECO:0000256" key="3">
    <source>
        <dbReference type="SAM" id="MobiDB-lite"/>
    </source>
</evidence>
<comment type="caution">
    <text evidence="5">The sequence shown here is derived from an EMBL/GenBank/DDBJ whole genome shotgun (WGS) entry which is preliminary data.</text>
</comment>
<dbReference type="InterPro" id="IPR029026">
    <property type="entry name" value="tRNA_m1G_MTases_N"/>
</dbReference>
<evidence type="ECO:0000256" key="2">
    <source>
        <dbReference type="ARBA" id="ARBA00022679"/>
    </source>
</evidence>
<dbReference type="Gene3D" id="3.40.1280.10">
    <property type="match status" value="1"/>
</dbReference>
<dbReference type="SUPFAM" id="SSF55315">
    <property type="entry name" value="L30e-like"/>
    <property type="match status" value="1"/>
</dbReference>
<accession>A0A3N1MH72</accession>
<dbReference type="GO" id="GO:0005829">
    <property type="term" value="C:cytosol"/>
    <property type="evidence" value="ECO:0007669"/>
    <property type="project" value="TreeGrafter"/>
</dbReference>
<evidence type="ECO:0000259" key="4">
    <source>
        <dbReference type="SMART" id="SM00967"/>
    </source>
</evidence>
<dbReference type="PANTHER" id="PTHR46429:SF1">
    <property type="entry name" value="23S RRNA (GUANOSINE-2'-O-)-METHYLTRANSFERASE RLMB"/>
    <property type="match status" value="1"/>
</dbReference>
<name>A0A3N1MH72_9PROT</name>
<feature type="domain" description="RNA 2-O ribose methyltransferase substrate binding" evidence="4">
    <location>
        <begin position="47"/>
        <end position="124"/>
    </location>
</feature>
<keyword evidence="6" id="KW-1185">Reference proteome</keyword>
<evidence type="ECO:0000313" key="5">
    <source>
        <dbReference type="EMBL" id="ROQ03093.1"/>
    </source>
</evidence>
<gene>
    <name evidence="5" type="ORF">EDC65_0098</name>
</gene>
<dbReference type="GO" id="GO:0006396">
    <property type="term" value="P:RNA processing"/>
    <property type="evidence" value="ECO:0007669"/>
    <property type="project" value="InterPro"/>
</dbReference>
<dbReference type="Pfam" id="PF00588">
    <property type="entry name" value="SpoU_methylase"/>
    <property type="match status" value="1"/>
</dbReference>
<dbReference type="AlphaFoldDB" id="A0A3N1MH72"/>
<evidence type="ECO:0000256" key="1">
    <source>
        <dbReference type="ARBA" id="ARBA00022603"/>
    </source>
</evidence>
<dbReference type="InterPro" id="IPR029028">
    <property type="entry name" value="Alpha/beta_knot_MTases"/>
</dbReference>
<protein>
    <submittedName>
        <fullName evidence="5">23S rRNA (Guanosine2251-2'-O)-methyltransferase</fullName>
    </submittedName>
</protein>
<dbReference type="Gene3D" id="3.30.1330.30">
    <property type="match status" value="1"/>
</dbReference>
<keyword evidence="1 5" id="KW-0489">Methyltransferase</keyword>
<dbReference type="OrthoDB" id="9785673at2"/>
<proteinExistence type="predicted"/>
<dbReference type="CDD" id="cd18103">
    <property type="entry name" value="SpoU-like_RlmB"/>
    <property type="match status" value="1"/>
</dbReference>
<keyword evidence="2 5" id="KW-0808">Transferase</keyword>
<dbReference type="NCBIfam" id="TIGR00186">
    <property type="entry name" value="rRNA_methyl_3"/>
    <property type="match status" value="1"/>
</dbReference>
<dbReference type="PANTHER" id="PTHR46429">
    <property type="entry name" value="23S RRNA (GUANOSINE-2'-O-)-METHYLTRANSFERASE RLMB"/>
    <property type="match status" value="1"/>
</dbReference>
<dbReference type="GO" id="GO:0032259">
    <property type="term" value="P:methylation"/>
    <property type="evidence" value="ECO:0007669"/>
    <property type="project" value="UniProtKB-KW"/>
</dbReference>
<dbReference type="InterPro" id="IPR001537">
    <property type="entry name" value="SpoU_MeTrfase"/>
</dbReference>
<dbReference type="SMART" id="SM00967">
    <property type="entry name" value="SpoU_sub_bind"/>
    <property type="match status" value="1"/>
</dbReference>
<dbReference type="GO" id="GO:0008173">
    <property type="term" value="F:RNA methyltransferase activity"/>
    <property type="evidence" value="ECO:0007669"/>
    <property type="project" value="InterPro"/>
</dbReference>
<dbReference type="Pfam" id="PF08032">
    <property type="entry name" value="SpoU_sub_bind"/>
    <property type="match status" value="1"/>
</dbReference>
<feature type="compositionally biased region" description="Low complexity" evidence="3">
    <location>
        <begin position="28"/>
        <end position="39"/>
    </location>
</feature>
<dbReference type="InterPro" id="IPR029064">
    <property type="entry name" value="Ribosomal_eL30-like_sf"/>
</dbReference>
<feature type="region of interest" description="Disordered" evidence="3">
    <location>
        <begin position="1"/>
        <end position="39"/>
    </location>
</feature>
<dbReference type="SUPFAM" id="SSF75217">
    <property type="entry name" value="alpha/beta knot"/>
    <property type="match status" value="1"/>
</dbReference>
<dbReference type="EMBL" id="RJKX01000004">
    <property type="protein sequence ID" value="ROQ03093.1"/>
    <property type="molecule type" value="Genomic_DNA"/>
</dbReference>
<organism evidence="5 6">
    <name type="scientific">Stella humosa</name>
    <dbReference type="NCBI Taxonomy" id="94"/>
    <lineage>
        <taxon>Bacteria</taxon>
        <taxon>Pseudomonadati</taxon>
        <taxon>Pseudomonadota</taxon>
        <taxon>Alphaproteobacteria</taxon>
        <taxon>Rhodospirillales</taxon>
        <taxon>Stellaceae</taxon>
        <taxon>Stella</taxon>
    </lineage>
</organism>
<reference evidence="5 6" key="1">
    <citation type="submission" date="2018-11" db="EMBL/GenBank/DDBJ databases">
        <title>Genomic Encyclopedia of Type Strains, Phase IV (KMG-IV): sequencing the most valuable type-strain genomes for metagenomic binning, comparative biology and taxonomic classification.</title>
        <authorList>
            <person name="Goeker M."/>
        </authorList>
    </citation>
    <scope>NUCLEOTIDE SEQUENCE [LARGE SCALE GENOMIC DNA]</scope>
    <source>
        <strain evidence="5 6">DSM 5900</strain>
    </source>
</reference>
<dbReference type="Proteomes" id="UP000278222">
    <property type="component" value="Unassembled WGS sequence"/>
</dbReference>
<sequence length="289" mass="29806">MARPMKPRRPFNAPGPTRAADGPRRPDAPTGPRRPGRPAGEFAAGAWLWGHHAVAAALANPARTCRRLLVGADSGGALAPVLAAMPDHRRPPVETVERAALDRLLPAGSVHQGVALAVEPLAPPDLGDLLDSLGAGQPATLVLLDQVTDPHNIGAILRSAAAFGAAAVILPDRHAPPITGTLAKAASGAVEVVPLVRVVNLARTIVELQEAGFVCLGLAEEGPDELVAGRPAERVAIALGAEGEGLRRLTRERCDRLVRLPTGGPVGSLNVSNAAAVALFAIGRPERPR</sequence>
<dbReference type="InterPro" id="IPR004441">
    <property type="entry name" value="rRNA_MeTrfase_TrmH"/>
</dbReference>
<dbReference type="GO" id="GO:0003723">
    <property type="term" value="F:RNA binding"/>
    <property type="evidence" value="ECO:0007669"/>
    <property type="project" value="InterPro"/>
</dbReference>